<evidence type="ECO:0000313" key="2">
    <source>
        <dbReference type="Proteomes" id="UP000829196"/>
    </source>
</evidence>
<evidence type="ECO:0000313" key="1">
    <source>
        <dbReference type="EMBL" id="KAI0513796.1"/>
    </source>
</evidence>
<accession>A0A8T3BNQ9</accession>
<reference evidence="1" key="1">
    <citation type="journal article" date="2022" name="Front. Genet.">
        <title>Chromosome-Scale Assembly of the Dendrobium nobile Genome Provides Insights Into the Molecular Mechanism of the Biosynthesis of the Medicinal Active Ingredient of Dendrobium.</title>
        <authorList>
            <person name="Xu Q."/>
            <person name="Niu S.-C."/>
            <person name="Li K.-L."/>
            <person name="Zheng P.-J."/>
            <person name="Zhang X.-J."/>
            <person name="Jia Y."/>
            <person name="Liu Y."/>
            <person name="Niu Y.-X."/>
            <person name="Yu L.-H."/>
            <person name="Chen D.-F."/>
            <person name="Zhang G.-Q."/>
        </authorList>
    </citation>
    <scope>NUCLEOTIDE SEQUENCE</scope>
    <source>
        <tissue evidence="1">Leaf</tissue>
    </source>
</reference>
<comment type="caution">
    <text evidence="1">The sequence shown here is derived from an EMBL/GenBank/DDBJ whole genome shotgun (WGS) entry which is preliminary data.</text>
</comment>
<protein>
    <submittedName>
        <fullName evidence="1">Uncharacterized protein</fullName>
    </submittedName>
</protein>
<proteinExistence type="predicted"/>
<keyword evidence="2" id="KW-1185">Reference proteome</keyword>
<dbReference type="Proteomes" id="UP000829196">
    <property type="component" value="Unassembled WGS sequence"/>
</dbReference>
<dbReference type="EMBL" id="JAGYWB010000008">
    <property type="protein sequence ID" value="KAI0513796.1"/>
    <property type="molecule type" value="Genomic_DNA"/>
</dbReference>
<sequence>MEIGCSGKMRTSDTGCRVSGNWVDCRRPRRMLVVDSGQVKADDRLLELVREGIRSGLAVDG</sequence>
<organism evidence="1 2">
    <name type="scientific">Dendrobium nobile</name>
    <name type="common">Orchid</name>
    <dbReference type="NCBI Taxonomy" id="94219"/>
    <lineage>
        <taxon>Eukaryota</taxon>
        <taxon>Viridiplantae</taxon>
        <taxon>Streptophyta</taxon>
        <taxon>Embryophyta</taxon>
        <taxon>Tracheophyta</taxon>
        <taxon>Spermatophyta</taxon>
        <taxon>Magnoliopsida</taxon>
        <taxon>Liliopsida</taxon>
        <taxon>Asparagales</taxon>
        <taxon>Orchidaceae</taxon>
        <taxon>Epidendroideae</taxon>
        <taxon>Malaxideae</taxon>
        <taxon>Dendrobiinae</taxon>
        <taxon>Dendrobium</taxon>
    </lineage>
</organism>
<gene>
    <name evidence="1" type="ORF">KFK09_009826</name>
</gene>
<dbReference type="AlphaFoldDB" id="A0A8T3BNQ9"/>
<name>A0A8T3BNQ9_DENNO</name>
<dbReference type="OrthoDB" id="10275478at2759"/>